<feature type="domain" description="DNA mismatch repair MutH/Type II restriction enzyme Sau3AI" evidence="8">
    <location>
        <begin position="78"/>
        <end position="176"/>
    </location>
</feature>
<dbReference type="GO" id="GO:0003677">
    <property type="term" value="F:DNA binding"/>
    <property type="evidence" value="ECO:0007669"/>
    <property type="project" value="InterPro"/>
</dbReference>
<dbReference type="SMART" id="SM00927">
    <property type="entry name" value="MutH"/>
    <property type="match status" value="1"/>
</dbReference>
<dbReference type="Proteomes" id="UP000236721">
    <property type="component" value="Unassembled WGS sequence"/>
</dbReference>
<protein>
    <recommendedName>
        <fullName evidence="7">DNA mismatch repair protein MutH</fullName>
    </recommendedName>
    <alternativeName>
        <fullName evidence="7">Methyl-directed mismatch repair protein</fullName>
    </alternativeName>
</protein>
<keyword evidence="4 7" id="KW-0227">DNA damage</keyword>
<evidence type="ECO:0000259" key="8">
    <source>
        <dbReference type="SMART" id="SM00927"/>
    </source>
</evidence>
<keyword evidence="5 7" id="KW-0378">Hydrolase</keyword>
<dbReference type="NCBIfam" id="TIGR02248">
    <property type="entry name" value="mutH_TIGR"/>
    <property type="match status" value="1"/>
</dbReference>
<dbReference type="AlphaFoldDB" id="A0A1H5UF67"/>
<proteinExistence type="inferred from homology"/>
<dbReference type="InterPro" id="IPR037057">
    <property type="entry name" value="DNA_rep_MutH/T2_RE_sf"/>
</dbReference>
<dbReference type="GO" id="GO:0006298">
    <property type="term" value="P:mismatch repair"/>
    <property type="evidence" value="ECO:0007669"/>
    <property type="project" value="UniProtKB-UniRule"/>
</dbReference>
<gene>
    <name evidence="7" type="primary">mutH</name>
    <name evidence="9" type="ORF">SAMN04488244_103117</name>
</gene>
<comment type="subcellular location">
    <subcellularLocation>
        <location evidence="7">Cytoplasm</location>
    </subcellularLocation>
</comment>
<evidence type="ECO:0000256" key="5">
    <source>
        <dbReference type="ARBA" id="ARBA00022801"/>
    </source>
</evidence>
<dbReference type="CDD" id="cd00583">
    <property type="entry name" value="MutH-like"/>
    <property type="match status" value="1"/>
</dbReference>
<evidence type="ECO:0000256" key="7">
    <source>
        <dbReference type="HAMAP-Rule" id="MF_00759"/>
    </source>
</evidence>
<organism evidence="9 10">
    <name type="scientific">Vibrio hangzhouensis</name>
    <dbReference type="NCBI Taxonomy" id="462991"/>
    <lineage>
        <taxon>Bacteria</taxon>
        <taxon>Pseudomonadati</taxon>
        <taxon>Pseudomonadota</taxon>
        <taxon>Gammaproteobacteria</taxon>
        <taxon>Vibrionales</taxon>
        <taxon>Vibrionaceae</taxon>
        <taxon>Vibrio</taxon>
    </lineage>
</organism>
<dbReference type="Gene3D" id="3.40.600.10">
    <property type="entry name" value="DNA mismatch repair MutH/Restriction endonuclease, type II"/>
    <property type="match status" value="1"/>
</dbReference>
<evidence type="ECO:0000256" key="6">
    <source>
        <dbReference type="ARBA" id="ARBA00023204"/>
    </source>
</evidence>
<keyword evidence="1 7" id="KW-0963">Cytoplasm</keyword>
<dbReference type="GO" id="GO:0006304">
    <property type="term" value="P:DNA modification"/>
    <property type="evidence" value="ECO:0007669"/>
    <property type="project" value="InterPro"/>
</dbReference>
<dbReference type="InterPro" id="IPR011337">
    <property type="entry name" value="DNA_rep_MutH/RE_typeII_Sau3AI"/>
</dbReference>
<sequence length="246" mass="27670">MFAEKRPRHDRMTLLQSLLEPSDNTMKSTPTSETELLQRARDIAGMTFGELARQANMIVPENLKRDKGWVGQLLEWHLGAKAGSKPVQDFPEIGVELKSIPISYSGKPLESTFVCVAPLTGVTGLTWETSHIRNKLSRVLWLPVEGEREIPVAERHVGSPLIWSPSEEEETMLKNDWEELMELITLGQVNQITAHSGEVLQIRPKAANSRVKTEAYGASGQPIKTLPRGFYLRASFTGYILKRYFV</sequence>
<keyword evidence="6 7" id="KW-0234">DNA repair</keyword>
<dbReference type="SUPFAM" id="SSF52980">
    <property type="entry name" value="Restriction endonuclease-like"/>
    <property type="match status" value="1"/>
</dbReference>
<dbReference type="InterPro" id="IPR011335">
    <property type="entry name" value="Restrct_endonuc-II-like"/>
</dbReference>
<dbReference type="Pfam" id="PF02976">
    <property type="entry name" value="MutH"/>
    <property type="match status" value="1"/>
</dbReference>
<dbReference type="NCBIfam" id="NF003458">
    <property type="entry name" value="PRK05070.1"/>
    <property type="match status" value="1"/>
</dbReference>
<dbReference type="GO" id="GO:0005737">
    <property type="term" value="C:cytoplasm"/>
    <property type="evidence" value="ECO:0007669"/>
    <property type="project" value="UniProtKB-SubCell"/>
</dbReference>
<name>A0A1H5UF67_9VIBR</name>
<keyword evidence="3 7" id="KW-0255">Endonuclease</keyword>
<comment type="similarity">
    <text evidence="7">Belongs to the MutH family.</text>
</comment>
<dbReference type="InterPro" id="IPR004230">
    <property type="entry name" value="DNA_mismatch_repair_MutH"/>
</dbReference>
<keyword evidence="10" id="KW-1185">Reference proteome</keyword>
<comment type="function">
    <text evidence="7">Sequence-specific endonuclease that cleaves unmethylated GATC sequences. It is involved in DNA mismatch repair.</text>
</comment>
<dbReference type="GO" id="GO:0016787">
    <property type="term" value="F:hydrolase activity"/>
    <property type="evidence" value="ECO:0007669"/>
    <property type="project" value="UniProtKB-KW"/>
</dbReference>
<evidence type="ECO:0000256" key="3">
    <source>
        <dbReference type="ARBA" id="ARBA00022759"/>
    </source>
</evidence>
<evidence type="ECO:0000313" key="10">
    <source>
        <dbReference type="Proteomes" id="UP000236721"/>
    </source>
</evidence>
<dbReference type="GO" id="GO:0004519">
    <property type="term" value="F:endonuclease activity"/>
    <property type="evidence" value="ECO:0007669"/>
    <property type="project" value="UniProtKB-UniRule"/>
</dbReference>
<evidence type="ECO:0000256" key="1">
    <source>
        <dbReference type="ARBA" id="ARBA00022490"/>
    </source>
</evidence>
<dbReference type="EMBL" id="FNVG01000003">
    <property type="protein sequence ID" value="SEF72937.1"/>
    <property type="molecule type" value="Genomic_DNA"/>
</dbReference>
<evidence type="ECO:0000256" key="2">
    <source>
        <dbReference type="ARBA" id="ARBA00022722"/>
    </source>
</evidence>
<reference evidence="10" key="1">
    <citation type="submission" date="2016-10" db="EMBL/GenBank/DDBJ databases">
        <authorList>
            <person name="Varghese N."/>
            <person name="Submissions S."/>
        </authorList>
    </citation>
    <scope>NUCLEOTIDE SEQUENCE [LARGE SCALE GENOMIC DNA]</scope>
    <source>
        <strain evidence="10">CGMCC 1.7062</strain>
    </source>
</reference>
<dbReference type="HAMAP" id="MF_00759">
    <property type="entry name" value="MutH"/>
    <property type="match status" value="1"/>
</dbReference>
<evidence type="ECO:0000313" key="9">
    <source>
        <dbReference type="EMBL" id="SEF72937.1"/>
    </source>
</evidence>
<keyword evidence="2 7" id="KW-0540">Nuclease</keyword>
<evidence type="ECO:0000256" key="4">
    <source>
        <dbReference type="ARBA" id="ARBA00022763"/>
    </source>
</evidence>
<accession>A0A1H5UF67</accession>